<dbReference type="InterPro" id="IPR002401">
    <property type="entry name" value="Cyt_P450_E_grp-I"/>
</dbReference>
<dbReference type="GO" id="GO:0016705">
    <property type="term" value="F:oxidoreductase activity, acting on paired donors, with incorporation or reduction of molecular oxygen"/>
    <property type="evidence" value="ECO:0007669"/>
    <property type="project" value="InterPro"/>
</dbReference>
<dbReference type="AlphaFoldDB" id="A0A9Q8T0E3"/>
<dbReference type="InterPro" id="IPR050121">
    <property type="entry name" value="Cytochrome_P450_monoxygenase"/>
</dbReference>
<evidence type="ECO:0000313" key="7">
    <source>
        <dbReference type="Proteomes" id="UP000830671"/>
    </source>
</evidence>
<accession>A0A9Q8T0E3</accession>
<evidence type="ECO:0000256" key="3">
    <source>
        <dbReference type="ARBA" id="ARBA00023004"/>
    </source>
</evidence>
<evidence type="ECO:0000313" key="6">
    <source>
        <dbReference type="EMBL" id="UQC86006.1"/>
    </source>
</evidence>
<evidence type="ECO:0000256" key="4">
    <source>
        <dbReference type="PIRSR" id="PIRSR602401-1"/>
    </source>
</evidence>
<dbReference type="PANTHER" id="PTHR24305">
    <property type="entry name" value="CYTOCHROME P450"/>
    <property type="match status" value="1"/>
</dbReference>
<evidence type="ECO:0000256" key="1">
    <source>
        <dbReference type="ARBA" id="ARBA00022617"/>
    </source>
</evidence>
<gene>
    <name evidence="6" type="ORF">CLUP02_11505</name>
</gene>
<dbReference type="InterPro" id="IPR036396">
    <property type="entry name" value="Cyt_P450_sf"/>
</dbReference>
<dbReference type="GO" id="GO:0004497">
    <property type="term" value="F:monooxygenase activity"/>
    <property type="evidence" value="ECO:0007669"/>
    <property type="project" value="InterPro"/>
</dbReference>
<proteinExistence type="predicted"/>
<keyword evidence="3 4" id="KW-0408">Iron</keyword>
<dbReference type="CDD" id="cd11059">
    <property type="entry name" value="CYP_fungal"/>
    <property type="match status" value="1"/>
</dbReference>
<comment type="cofactor">
    <cofactor evidence="4">
        <name>heme</name>
        <dbReference type="ChEBI" id="CHEBI:30413"/>
    </cofactor>
</comment>
<dbReference type="SUPFAM" id="SSF48264">
    <property type="entry name" value="Cytochrome P450"/>
    <property type="match status" value="1"/>
</dbReference>
<keyword evidence="5" id="KW-0472">Membrane</keyword>
<dbReference type="GO" id="GO:0005506">
    <property type="term" value="F:iron ion binding"/>
    <property type="evidence" value="ECO:0007669"/>
    <property type="project" value="InterPro"/>
</dbReference>
<feature type="binding site" description="axial binding residue" evidence="4">
    <location>
        <position position="447"/>
    </location>
    <ligand>
        <name>heme</name>
        <dbReference type="ChEBI" id="CHEBI:30413"/>
    </ligand>
    <ligandPart>
        <name>Fe</name>
        <dbReference type="ChEBI" id="CHEBI:18248"/>
    </ligandPart>
</feature>
<protein>
    <submittedName>
        <fullName evidence="6">Cytochrome P450</fullName>
    </submittedName>
</protein>
<keyword evidence="2 4" id="KW-0479">Metal-binding</keyword>
<dbReference type="GeneID" id="73345483"/>
<dbReference type="PRINTS" id="PR00463">
    <property type="entry name" value="EP450I"/>
</dbReference>
<keyword evidence="7" id="KW-1185">Reference proteome</keyword>
<organism evidence="6 7">
    <name type="scientific">Colletotrichum lupini</name>
    <dbReference type="NCBI Taxonomy" id="145971"/>
    <lineage>
        <taxon>Eukaryota</taxon>
        <taxon>Fungi</taxon>
        <taxon>Dikarya</taxon>
        <taxon>Ascomycota</taxon>
        <taxon>Pezizomycotina</taxon>
        <taxon>Sordariomycetes</taxon>
        <taxon>Hypocreomycetidae</taxon>
        <taxon>Glomerellales</taxon>
        <taxon>Glomerellaceae</taxon>
        <taxon>Colletotrichum</taxon>
        <taxon>Colletotrichum acutatum species complex</taxon>
    </lineage>
</organism>
<reference evidence="6" key="1">
    <citation type="journal article" date="2021" name="Mol. Plant Microbe Interact.">
        <title>Complete Genome Sequence of the Plant-Pathogenic Fungus Colletotrichum lupini.</title>
        <authorList>
            <person name="Baroncelli R."/>
            <person name="Pensec F."/>
            <person name="Da Lio D."/>
            <person name="Boufleur T."/>
            <person name="Vicente I."/>
            <person name="Sarrocco S."/>
            <person name="Picot A."/>
            <person name="Baraldi E."/>
            <person name="Sukno S."/>
            <person name="Thon M."/>
            <person name="Le Floch G."/>
        </authorList>
    </citation>
    <scope>NUCLEOTIDE SEQUENCE</scope>
    <source>
        <strain evidence="6">IMI 504893</strain>
    </source>
</reference>
<keyword evidence="1 4" id="KW-0349">Heme</keyword>
<dbReference type="RefSeq" id="XP_049147618.1">
    <property type="nucleotide sequence ID" value="XM_049290473.1"/>
</dbReference>
<evidence type="ECO:0000256" key="5">
    <source>
        <dbReference type="SAM" id="Phobius"/>
    </source>
</evidence>
<sequence length="626" mass="70041">MDRLIGGAKFMSDGTKAVLPATTTCIMLLNPLSVAAILGALLVFYLARCYSSPLWRIPGPALSKITSIALRWHEFGANRTLYIHSLHLKYGPVVRIAPKEVSYTSYEAVKEIYGSLGSGYDKHRFYNLFKVFGRRTMFSTLVKGDHAKRKRIIADRYANSNVVKPIALSGIEKRAKSLSGSVLMQQVQVKLHSYACDCVTHHLFHPYGTNSLQKQEDTDMMEQVTTDDSLRNRLIQHHYPVFYQYFSKILDLFFDPRTTPLAKDFVVGATSKIDPAPFTLLSRLQDKRESGSSVNQMDAIDIAAECTDHMVAGIDTTGDSLCFLLWELSQPASLEIQRKLREEIRENPDASFDKLSYLDAVVQEGLRCYPAIPMSLPRVVPPGGKTVDGYFVSEGTIVSSQAYSVHRNNDAVFPNPETFSPERWLSPTGEAERKRHMFAFAHGGRGCVGKHLALAEMKILLRGIYGRYSTVPDPSITPESMRSHDQIISARPYGQRCLLRFVPIANEEAFLARQSLLKSDFGFHPSERCISFNLYPYSSHLPHCVVKTQGGRRGVNATVVSQIILQVWSWGLKITGALATGKSHRVSVGISLEPYSLLALLPWMWITSVEIQFITLRKSLEPAVKA</sequence>
<dbReference type="InterPro" id="IPR001128">
    <property type="entry name" value="Cyt_P450"/>
</dbReference>
<dbReference type="GO" id="GO:0020037">
    <property type="term" value="F:heme binding"/>
    <property type="evidence" value="ECO:0007669"/>
    <property type="project" value="InterPro"/>
</dbReference>
<feature type="transmembrane region" description="Helical" evidence="5">
    <location>
        <begin position="21"/>
        <end position="47"/>
    </location>
</feature>
<evidence type="ECO:0000256" key="2">
    <source>
        <dbReference type="ARBA" id="ARBA00022723"/>
    </source>
</evidence>
<dbReference type="Gene3D" id="1.10.630.10">
    <property type="entry name" value="Cytochrome P450"/>
    <property type="match status" value="1"/>
</dbReference>
<dbReference type="Pfam" id="PF00067">
    <property type="entry name" value="p450"/>
    <property type="match status" value="1"/>
</dbReference>
<name>A0A9Q8T0E3_9PEZI</name>
<dbReference type="PANTHER" id="PTHR24305:SF164">
    <property type="entry name" value="P450, PUTATIVE (EUROFUNG)-RELATED"/>
    <property type="match status" value="1"/>
</dbReference>
<keyword evidence="5" id="KW-1133">Transmembrane helix</keyword>
<dbReference type="Proteomes" id="UP000830671">
    <property type="component" value="Chromosome 6"/>
</dbReference>
<keyword evidence="5" id="KW-0812">Transmembrane</keyword>
<dbReference type="KEGG" id="clup:CLUP02_11505"/>
<dbReference type="PRINTS" id="PR00385">
    <property type="entry name" value="P450"/>
</dbReference>
<dbReference type="EMBL" id="CP019478">
    <property type="protein sequence ID" value="UQC86006.1"/>
    <property type="molecule type" value="Genomic_DNA"/>
</dbReference>